<dbReference type="PRINTS" id="PR01036">
    <property type="entry name" value="TCRTETB"/>
</dbReference>
<dbReference type="EMBL" id="MU032350">
    <property type="protein sequence ID" value="KAF3762818.1"/>
    <property type="molecule type" value="Genomic_DNA"/>
</dbReference>
<evidence type="ECO:0000256" key="5">
    <source>
        <dbReference type="ARBA" id="ARBA00023136"/>
    </source>
</evidence>
<feature type="transmembrane region" description="Helical" evidence="8">
    <location>
        <begin position="321"/>
        <end position="339"/>
    </location>
</feature>
<proteinExistence type="predicted"/>
<feature type="transmembrane region" description="Helical" evidence="8">
    <location>
        <begin position="185"/>
        <end position="204"/>
    </location>
</feature>
<dbReference type="InterPro" id="IPR036259">
    <property type="entry name" value="MFS_trans_sf"/>
</dbReference>
<reference evidence="10" key="1">
    <citation type="journal article" date="2020" name="Phytopathology">
        <title>Genome sequence of the chestnut blight fungus Cryphonectria parasitica EP155: A fundamental resource for an archetypical invasive plant pathogen.</title>
        <authorList>
            <person name="Crouch J.A."/>
            <person name="Dawe A."/>
            <person name="Aerts A."/>
            <person name="Barry K."/>
            <person name="Churchill A.C.L."/>
            <person name="Grimwood J."/>
            <person name="Hillman B."/>
            <person name="Milgroom M.G."/>
            <person name="Pangilinan J."/>
            <person name="Smith M."/>
            <person name="Salamov A."/>
            <person name="Schmutz J."/>
            <person name="Yadav J."/>
            <person name="Grigoriev I.V."/>
            <person name="Nuss D."/>
        </authorList>
    </citation>
    <scope>NUCLEOTIDE SEQUENCE</scope>
    <source>
        <strain evidence="10">EP155</strain>
    </source>
</reference>
<evidence type="ECO:0000256" key="2">
    <source>
        <dbReference type="ARBA" id="ARBA00022448"/>
    </source>
</evidence>
<dbReference type="GO" id="GO:0005886">
    <property type="term" value="C:plasma membrane"/>
    <property type="evidence" value="ECO:0007669"/>
    <property type="project" value="TreeGrafter"/>
</dbReference>
<dbReference type="InterPro" id="IPR011701">
    <property type="entry name" value="MFS"/>
</dbReference>
<evidence type="ECO:0000256" key="7">
    <source>
        <dbReference type="SAM" id="MobiDB-lite"/>
    </source>
</evidence>
<feature type="transmembrane region" description="Helical" evidence="8">
    <location>
        <begin position="119"/>
        <end position="140"/>
    </location>
</feature>
<evidence type="ECO:0000256" key="4">
    <source>
        <dbReference type="ARBA" id="ARBA00022989"/>
    </source>
</evidence>
<feature type="transmembrane region" description="Helical" evidence="8">
    <location>
        <begin position="146"/>
        <end position="165"/>
    </location>
</feature>
<organism evidence="10 11">
    <name type="scientific">Cryphonectria parasitica (strain ATCC 38755 / EP155)</name>
    <dbReference type="NCBI Taxonomy" id="660469"/>
    <lineage>
        <taxon>Eukaryota</taxon>
        <taxon>Fungi</taxon>
        <taxon>Dikarya</taxon>
        <taxon>Ascomycota</taxon>
        <taxon>Pezizomycotina</taxon>
        <taxon>Sordariomycetes</taxon>
        <taxon>Sordariomycetidae</taxon>
        <taxon>Diaporthales</taxon>
        <taxon>Cryphonectriaceae</taxon>
        <taxon>Cryphonectria-Endothia species complex</taxon>
        <taxon>Cryphonectria</taxon>
    </lineage>
</organism>
<dbReference type="RefSeq" id="XP_040773797.1">
    <property type="nucleotide sequence ID" value="XM_040917680.1"/>
</dbReference>
<feature type="region of interest" description="Disordered" evidence="7">
    <location>
        <begin position="501"/>
        <end position="522"/>
    </location>
</feature>
<name>A0A9P4XXN9_CRYP1</name>
<keyword evidence="4 8" id="KW-1133">Transmembrane helix</keyword>
<evidence type="ECO:0000313" key="10">
    <source>
        <dbReference type="EMBL" id="KAF3762818.1"/>
    </source>
</evidence>
<dbReference type="Proteomes" id="UP000803844">
    <property type="component" value="Unassembled WGS sequence"/>
</dbReference>
<accession>A0A9P4XXN9</accession>
<dbReference type="OrthoDB" id="10021397at2759"/>
<keyword evidence="3 8" id="KW-0812">Transmembrane</keyword>
<evidence type="ECO:0000313" key="11">
    <source>
        <dbReference type="Proteomes" id="UP000803844"/>
    </source>
</evidence>
<feature type="transmembrane region" description="Helical" evidence="8">
    <location>
        <begin position="216"/>
        <end position="236"/>
    </location>
</feature>
<dbReference type="PANTHER" id="PTHR23501">
    <property type="entry name" value="MAJOR FACILITATOR SUPERFAMILY"/>
    <property type="match status" value="1"/>
</dbReference>
<feature type="transmembrane region" description="Helical" evidence="8">
    <location>
        <begin position="386"/>
        <end position="405"/>
    </location>
</feature>
<evidence type="ECO:0000259" key="9">
    <source>
        <dbReference type="PROSITE" id="PS50850"/>
    </source>
</evidence>
<feature type="transmembrane region" description="Helical" evidence="8">
    <location>
        <begin position="351"/>
        <end position="374"/>
    </location>
</feature>
<feature type="transmembrane region" description="Helical" evidence="8">
    <location>
        <begin position="257"/>
        <end position="279"/>
    </location>
</feature>
<dbReference type="AlphaFoldDB" id="A0A9P4XXN9"/>
<sequence>MKPGLKLSNENGGQSRKGPRFWLILIAAALAALLTTLEATITSTVLPTIVADLGGGDGYIWAVDGYFLTIGIAGGSVNMAMLIASRVIQGIGGSGINVLVETVVCDLVPLRERGKYMSALFGMIALGTALGPLFGGLIVTYSSWRWVFYMALPVGGPALVLLFVFLHVNYDKSNSLATKVQKLDWLGNMIFVGASCSVLLALSWAGSVYPWSSYQIIVPLVIGIVALGGFGILEGSRLVMNPMMPLHLFSNRTSTTTFMLTFLHGFVSMWALYFLPVYFQGVLGATPNRSGIMFLPTILTVVPSAIIGGLLVSKFGRYKPIFFVGFAIILVGFGLFTLLTPSSSTGVWVGFQVIESAGVGITIPSLLPAVLAPLSDKDTALATGTWAFMRSFGLTWGTAVAAAVFDNRAAQLAASGAITDKRVAAQLMAGGAYSAATAEFLDSLSAETRTQVSNVLNTSLKRSWQVAIAFAAVGLLLVMLLKEIPLRKELLDNEFGMIETRKDASSNPSAHEAGNLVVGSDA</sequence>
<dbReference type="Gene3D" id="1.20.1720.10">
    <property type="entry name" value="Multidrug resistance protein D"/>
    <property type="match status" value="1"/>
</dbReference>
<gene>
    <name evidence="10" type="ORF">M406DRAFT_264674</name>
</gene>
<keyword evidence="11" id="KW-1185">Reference proteome</keyword>
<dbReference type="GO" id="GO:0022857">
    <property type="term" value="F:transmembrane transporter activity"/>
    <property type="evidence" value="ECO:0007669"/>
    <property type="project" value="InterPro"/>
</dbReference>
<evidence type="ECO:0000256" key="1">
    <source>
        <dbReference type="ARBA" id="ARBA00004141"/>
    </source>
</evidence>
<feature type="domain" description="Major facilitator superfamily (MFS) profile" evidence="9">
    <location>
        <begin position="1"/>
        <end position="486"/>
    </location>
</feature>
<keyword evidence="2" id="KW-0813">Transport</keyword>
<protein>
    <submittedName>
        <fullName evidence="10">MFS general substrate transporter</fullName>
    </submittedName>
</protein>
<dbReference type="Pfam" id="PF07690">
    <property type="entry name" value="MFS_1"/>
    <property type="match status" value="1"/>
</dbReference>
<feature type="transmembrane region" description="Helical" evidence="8">
    <location>
        <begin position="21"/>
        <end position="46"/>
    </location>
</feature>
<dbReference type="Gene3D" id="1.20.1250.20">
    <property type="entry name" value="MFS general substrate transporter like domains"/>
    <property type="match status" value="1"/>
</dbReference>
<comment type="caution">
    <text evidence="10">The sequence shown here is derived from an EMBL/GenBank/DDBJ whole genome shotgun (WGS) entry which is preliminary data.</text>
</comment>
<dbReference type="GeneID" id="63834809"/>
<feature type="transmembrane region" description="Helical" evidence="8">
    <location>
        <begin position="66"/>
        <end position="84"/>
    </location>
</feature>
<keyword evidence="6" id="KW-0325">Glycoprotein</keyword>
<comment type="subcellular location">
    <subcellularLocation>
        <location evidence="1">Membrane</location>
        <topology evidence="1">Multi-pass membrane protein</topology>
    </subcellularLocation>
</comment>
<dbReference type="SUPFAM" id="SSF103473">
    <property type="entry name" value="MFS general substrate transporter"/>
    <property type="match status" value="1"/>
</dbReference>
<evidence type="ECO:0000256" key="8">
    <source>
        <dbReference type="SAM" id="Phobius"/>
    </source>
</evidence>
<feature type="transmembrane region" description="Helical" evidence="8">
    <location>
        <begin position="463"/>
        <end position="481"/>
    </location>
</feature>
<evidence type="ECO:0000256" key="3">
    <source>
        <dbReference type="ARBA" id="ARBA00022692"/>
    </source>
</evidence>
<feature type="transmembrane region" description="Helical" evidence="8">
    <location>
        <begin position="291"/>
        <end position="312"/>
    </location>
</feature>
<dbReference type="PROSITE" id="PS50850">
    <property type="entry name" value="MFS"/>
    <property type="match status" value="1"/>
</dbReference>
<dbReference type="PANTHER" id="PTHR23501:SF187">
    <property type="entry name" value="MAJOR FACILITATOR SUPERFAMILY (MFS) PROFILE DOMAIN-CONTAINING PROTEIN"/>
    <property type="match status" value="1"/>
</dbReference>
<evidence type="ECO:0000256" key="6">
    <source>
        <dbReference type="ARBA" id="ARBA00023180"/>
    </source>
</evidence>
<dbReference type="InterPro" id="IPR020846">
    <property type="entry name" value="MFS_dom"/>
</dbReference>
<keyword evidence="5 8" id="KW-0472">Membrane</keyword>